<dbReference type="OrthoDB" id="7699053at2759"/>
<reference evidence="11 13" key="1">
    <citation type="journal article" date="2014" name="Curr. Biol.">
        <title>The genome of the clonal raider ant Cerapachys biroi.</title>
        <authorList>
            <person name="Oxley P.R."/>
            <person name="Ji L."/>
            <person name="Fetter-Pruneda I."/>
            <person name="McKenzie S.K."/>
            <person name="Li C."/>
            <person name="Hu H."/>
            <person name="Zhang G."/>
            <person name="Kronauer D.J."/>
        </authorList>
    </citation>
    <scope>NUCLEOTIDE SEQUENCE [LARGE SCALE GENOMIC DNA]</scope>
</reference>
<dbReference type="PANTHER" id="PTHR21137:SF35">
    <property type="entry name" value="ODORANT RECEPTOR 19A-RELATED"/>
    <property type="match status" value="1"/>
</dbReference>
<evidence type="ECO:0000256" key="2">
    <source>
        <dbReference type="ARBA" id="ARBA00022475"/>
    </source>
</evidence>
<keyword evidence="9 10" id="KW-0807">Transducer</keyword>
<feature type="transmembrane region" description="Helical" evidence="10">
    <location>
        <begin position="366"/>
        <end position="389"/>
    </location>
</feature>
<evidence type="ECO:0000256" key="9">
    <source>
        <dbReference type="ARBA" id="ARBA00023224"/>
    </source>
</evidence>
<feature type="transmembrane region" description="Helical" evidence="10">
    <location>
        <begin position="299"/>
        <end position="320"/>
    </location>
</feature>
<evidence type="ECO:0000313" key="13">
    <source>
        <dbReference type="Proteomes" id="UP000053097"/>
    </source>
</evidence>
<evidence type="ECO:0000256" key="10">
    <source>
        <dbReference type="RuleBase" id="RU351113"/>
    </source>
</evidence>
<protein>
    <recommendedName>
        <fullName evidence="10">Odorant receptor</fullName>
    </recommendedName>
</protein>
<evidence type="ECO:0000256" key="8">
    <source>
        <dbReference type="ARBA" id="ARBA00023170"/>
    </source>
</evidence>
<keyword evidence="6 10" id="KW-1133">Transmembrane helix</keyword>
<evidence type="ECO:0000256" key="7">
    <source>
        <dbReference type="ARBA" id="ARBA00023136"/>
    </source>
</evidence>
<dbReference type="EMBL" id="QOIP01000004">
    <property type="protein sequence ID" value="RLU24215.1"/>
    <property type="molecule type" value="Genomic_DNA"/>
</dbReference>
<feature type="transmembrane region" description="Helical" evidence="10">
    <location>
        <begin position="61"/>
        <end position="84"/>
    </location>
</feature>
<evidence type="ECO:0000256" key="6">
    <source>
        <dbReference type="ARBA" id="ARBA00022989"/>
    </source>
</evidence>
<keyword evidence="13" id="KW-1185">Reference proteome</keyword>
<evidence type="ECO:0000313" key="12">
    <source>
        <dbReference type="EMBL" id="RLU24215.1"/>
    </source>
</evidence>
<evidence type="ECO:0000256" key="5">
    <source>
        <dbReference type="ARBA" id="ARBA00022725"/>
    </source>
</evidence>
<dbReference type="EMBL" id="KK107373">
    <property type="protein sequence ID" value="EZA51606.1"/>
    <property type="molecule type" value="Genomic_DNA"/>
</dbReference>
<dbReference type="GO" id="GO:0004984">
    <property type="term" value="F:olfactory receptor activity"/>
    <property type="evidence" value="ECO:0007669"/>
    <property type="project" value="InterPro"/>
</dbReference>
<dbReference type="Proteomes" id="UP000279307">
    <property type="component" value="Chromosome 4"/>
</dbReference>
<reference evidence="12" key="3">
    <citation type="submission" date="2018-07" db="EMBL/GenBank/DDBJ databases">
        <authorList>
            <person name="Mckenzie S.K."/>
            <person name="Kronauer D.J.C."/>
        </authorList>
    </citation>
    <scope>NUCLEOTIDE SEQUENCE</scope>
    <source>
        <strain evidence="12">Clonal line C1</strain>
    </source>
</reference>
<feature type="transmembrane region" description="Helical" evidence="10">
    <location>
        <begin position="122"/>
        <end position="145"/>
    </location>
</feature>
<dbReference type="Pfam" id="PF02949">
    <property type="entry name" value="7tm_6"/>
    <property type="match status" value="1"/>
</dbReference>
<evidence type="ECO:0000256" key="1">
    <source>
        <dbReference type="ARBA" id="ARBA00004651"/>
    </source>
</evidence>
<keyword evidence="5 10" id="KW-0552">Olfaction</keyword>
<feature type="transmembrane region" description="Helical" evidence="10">
    <location>
        <begin position="34"/>
        <end position="55"/>
    </location>
</feature>
<keyword evidence="7 10" id="KW-0472">Membrane</keyword>
<evidence type="ECO:0000313" key="11">
    <source>
        <dbReference type="EMBL" id="EZA51606.1"/>
    </source>
</evidence>
<dbReference type="AlphaFoldDB" id="A0A026W7M6"/>
<reference evidence="12 14" key="2">
    <citation type="journal article" date="2018" name="Genome Res.">
        <title>The genomic architecture and molecular evolution of ant odorant receptors.</title>
        <authorList>
            <person name="McKenzie S.K."/>
            <person name="Kronauer D.J.C."/>
        </authorList>
    </citation>
    <scope>NUCLEOTIDE SEQUENCE [LARGE SCALE GENOMIC DNA]</scope>
    <source>
        <strain evidence="12">Clonal line C1</strain>
    </source>
</reference>
<dbReference type="GO" id="GO:0005549">
    <property type="term" value="F:odorant binding"/>
    <property type="evidence" value="ECO:0007669"/>
    <property type="project" value="InterPro"/>
</dbReference>
<keyword evidence="2" id="KW-1003">Cell membrane</keyword>
<keyword evidence="3 10" id="KW-0716">Sensory transduction</keyword>
<evidence type="ECO:0000313" key="14">
    <source>
        <dbReference type="Proteomes" id="UP000279307"/>
    </source>
</evidence>
<dbReference type="Proteomes" id="UP000053097">
    <property type="component" value="Unassembled WGS sequence"/>
</dbReference>
<sequence>MVCIKKRFFNLNRLLLIAFGLWPDEETIFTRFQATLLCSLLISSIVFQLSRLFIAECSFDFIVRIVSSTTIYIMITGPPVSYWIHMKTMKCILNQLQYIYDRLKDRNEIAIYDKYGYIGKHITTIVIILLVCCLFGNSVIVYWPYILDIIIPRNESYAIHMMQFVTTYFNVSEKYYFLIVVHLNAASTIGLIVCVGTGTMLFSYLQHICGMFEIASYRIEQAMAPELLHNFDIKNKIIIWREMICAIDIQRQAMQCAKCFETSLEGTTFILVITTVLCVSCNLSQVFQIEALMEEMNEVLIHFSVVSFILTIMFVSNYAGQEVIDHSNHVYVITYNVAWYLAPLHIQKLILLLLQRSNKIFSLNIYGLFTASLECFATLVSASISYFTFMYSMQ</sequence>
<name>A0A026W7M6_OOCBI</name>
<dbReference type="GO" id="GO:0007165">
    <property type="term" value="P:signal transduction"/>
    <property type="evidence" value="ECO:0007669"/>
    <property type="project" value="UniProtKB-KW"/>
</dbReference>
<gene>
    <name evidence="12" type="ORF">DMN91_004425</name>
    <name evidence="11" type="ORF">X777_08789</name>
</gene>
<dbReference type="PANTHER" id="PTHR21137">
    <property type="entry name" value="ODORANT RECEPTOR"/>
    <property type="match status" value="1"/>
</dbReference>
<keyword evidence="8 10" id="KW-0675">Receptor</keyword>
<evidence type="ECO:0000256" key="4">
    <source>
        <dbReference type="ARBA" id="ARBA00022692"/>
    </source>
</evidence>
<dbReference type="GO" id="GO:0005886">
    <property type="term" value="C:plasma membrane"/>
    <property type="evidence" value="ECO:0007669"/>
    <property type="project" value="UniProtKB-SubCell"/>
</dbReference>
<keyword evidence="4 10" id="KW-0812">Transmembrane</keyword>
<comment type="similarity">
    <text evidence="10">Belongs to the insect chemoreceptor superfamily. Heteromeric odorant receptor channel (TC 1.A.69) family.</text>
</comment>
<organism evidence="11 13">
    <name type="scientific">Ooceraea biroi</name>
    <name type="common">Clonal raider ant</name>
    <name type="synonym">Cerapachys biroi</name>
    <dbReference type="NCBI Taxonomy" id="2015173"/>
    <lineage>
        <taxon>Eukaryota</taxon>
        <taxon>Metazoa</taxon>
        <taxon>Ecdysozoa</taxon>
        <taxon>Arthropoda</taxon>
        <taxon>Hexapoda</taxon>
        <taxon>Insecta</taxon>
        <taxon>Pterygota</taxon>
        <taxon>Neoptera</taxon>
        <taxon>Endopterygota</taxon>
        <taxon>Hymenoptera</taxon>
        <taxon>Apocrita</taxon>
        <taxon>Aculeata</taxon>
        <taxon>Formicoidea</taxon>
        <taxon>Formicidae</taxon>
        <taxon>Dorylinae</taxon>
        <taxon>Ooceraea</taxon>
    </lineage>
</organism>
<evidence type="ECO:0000256" key="3">
    <source>
        <dbReference type="ARBA" id="ARBA00022606"/>
    </source>
</evidence>
<accession>A0A026W7M6</accession>
<feature type="transmembrane region" description="Helical" evidence="10">
    <location>
        <begin position="332"/>
        <end position="354"/>
    </location>
</feature>
<proteinExistence type="inferred from homology"/>
<comment type="subcellular location">
    <subcellularLocation>
        <location evidence="1 10">Cell membrane</location>
        <topology evidence="1 10">Multi-pass membrane protein</topology>
    </subcellularLocation>
</comment>
<feature type="transmembrane region" description="Helical" evidence="10">
    <location>
        <begin position="175"/>
        <end position="202"/>
    </location>
</feature>
<dbReference type="InterPro" id="IPR004117">
    <property type="entry name" value="7tm6_olfct_rcpt"/>
</dbReference>